<gene>
    <name evidence="1" type="ORF">AYJ70_29360</name>
</gene>
<comment type="caution">
    <text evidence="1">The sequence shown here is derived from an EMBL/GenBank/DDBJ whole genome shotgun (WGS) entry which is preliminary data.</text>
</comment>
<sequence length="73" mass="8322">MAELLLTSYDVILDFLWIHRDPTAIRHGVISQPIRCLDELSFLLDLPNRALISEKPFPQRGEGGHKERALGKL</sequence>
<evidence type="ECO:0000313" key="1">
    <source>
        <dbReference type="EMBL" id="OAH45089.1"/>
    </source>
</evidence>
<proteinExistence type="predicted"/>
<reference evidence="2" key="1">
    <citation type="submission" date="2016-02" db="EMBL/GenBank/DDBJ databases">
        <title>Dietzia cinnamea strain CD11_5 genome sequencing and assembly.</title>
        <authorList>
            <person name="Kaur G."/>
            <person name="Nair G.R."/>
            <person name="Mayilraj S."/>
        </authorList>
    </citation>
    <scope>NUCLEOTIDE SEQUENCE [LARGE SCALE GENOMIC DNA]</scope>
    <source>
        <strain evidence="2">CD10_2</strain>
    </source>
</reference>
<protein>
    <submittedName>
        <fullName evidence="1">Uncharacterized protein</fullName>
    </submittedName>
</protein>
<dbReference type="Proteomes" id="UP000077242">
    <property type="component" value="Unassembled WGS sequence"/>
</dbReference>
<accession>A0AAP7FIX0</accession>
<dbReference type="EMBL" id="LSTU01000062">
    <property type="protein sequence ID" value="OAH45089.1"/>
    <property type="molecule type" value="Genomic_DNA"/>
</dbReference>
<dbReference type="AlphaFoldDB" id="A0AAP7FIX0"/>
<evidence type="ECO:0000313" key="2">
    <source>
        <dbReference type="Proteomes" id="UP000077242"/>
    </source>
</evidence>
<organism evidence="1 2">
    <name type="scientific">Pseudomonas monteilii</name>
    <dbReference type="NCBI Taxonomy" id="76759"/>
    <lineage>
        <taxon>Bacteria</taxon>
        <taxon>Pseudomonadati</taxon>
        <taxon>Pseudomonadota</taxon>
        <taxon>Gammaproteobacteria</taxon>
        <taxon>Pseudomonadales</taxon>
        <taxon>Pseudomonadaceae</taxon>
        <taxon>Pseudomonas</taxon>
    </lineage>
</organism>
<name>A0AAP7FIX0_9PSED</name>